<comment type="similarity">
    <text evidence="1">Belongs to the SIMIBI class G3E GTPase family. HypB/HupM subfamily.</text>
</comment>
<dbReference type="AlphaFoldDB" id="A0A5D6WAS7"/>
<evidence type="ECO:0000313" key="10">
    <source>
        <dbReference type="Proteomes" id="UP000323646"/>
    </source>
</evidence>
<dbReference type="CDD" id="cd05390">
    <property type="entry name" value="HypB"/>
    <property type="match status" value="1"/>
</dbReference>
<dbReference type="InterPro" id="IPR027417">
    <property type="entry name" value="P-loop_NTPase"/>
</dbReference>
<keyword evidence="3" id="KW-0479">Metal-binding</keyword>
<evidence type="ECO:0000256" key="1">
    <source>
        <dbReference type="ARBA" id="ARBA00006211"/>
    </source>
</evidence>
<dbReference type="GO" id="GO:0008270">
    <property type="term" value="F:zinc ion binding"/>
    <property type="evidence" value="ECO:0007669"/>
    <property type="project" value="TreeGrafter"/>
</dbReference>
<dbReference type="GO" id="GO:0003924">
    <property type="term" value="F:GTPase activity"/>
    <property type="evidence" value="ECO:0007669"/>
    <property type="project" value="InterPro"/>
</dbReference>
<keyword evidence="4" id="KW-0547">Nucleotide-binding</keyword>
<keyword evidence="6" id="KW-0862">Zinc</keyword>
<keyword evidence="7" id="KW-0342">GTP-binding</keyword>
<comment type="caution">
    <text evidence="9">The sequence shown here is derived from an EMBL/GenBank/DDBJ whole genome shotgun (WGS) entry which is preliminary data.</text>
</comment>
<evidence type="ECO:0000256" key="7">
    <source>
        <dbReference type="ARBA" id="ARBA00023134"/>
    </source>
</evidence>
<dbReference type="InterPro" id="IPR004392">
    <property type="entry name" value="Hyd_mat_HypB"/>
</dbReference>
<organism evidence="9 10">
    <name type="scientific">Selenomonas ruminis</name>
    <dbReference type="NCBI Taxonomy" id="2593411"/>
    <lineage>
        <taxon>Bacteria</taxon>
        <taxon>Bacillati</taxon>
        <taxon>Bacillota</taxon>
        <taxon>Negativicutes</taxon>
        <taxon>Selenomonadales</taxon>
        <taxon>Selenomonadaceae</taxon>
        <taxon>Selenomonas</taxon>
    </lineage>
</organism>
<evidence type="ECO:0000256" key="6">
    <source>
        <dbReference type="ARBA" id="ARBA00022833"/>
    </source>
</evidence>
<dbReference type="PANTHER" id="PTHR30134:SF2">
    <property type="entry name" value="HYDROGENASE MATURATION FACTOR HYPB"/>
    <property type="match status" value="1"/>
</dbReference>
<dbReference type="PANTHER" id="PTHR30134">
    <property type="entry name" value="HYDROGENASE PROTEIN ASSEMBLY PROTEIN, NICKEL CHAPERONE"/>
    <property type="match status" value="1"/>
</dbReference>
<feature type="domain" description="CobW/HypB/UreG nucleotide-binding" evidence="8">
    <location>
        <begin position="32"/>
        <end position="193"/>
    </location>
</feature>
<dbReference type="Proteomes" id="UP000323646">
    <property type="component" value="Unassembled WGS sequence"/>
</dbReference>
<sequence length="220" mass="24097">MAEIQVMKNILGENDRIAAENQAMFAAKGVYVVNLMGSPGAGKTSVLEKTMEKLKDELKMAVIEGDLFTSKDADRIERHGVPVIQINTAGGCHLDAPMVQKVAQQMDLDNLDLLIVENVGNLVCPAEFAVGEDDKAVVLSITEGDDKPLKYPLIFKESAIAMLNKVDILPYCNFNMESAKEDITTLHPGMKVLEISCTTGQGIDEWCDWLKKKVAEKKNG</sequence>
<dbReference type="SUPFAM" id="SSF52540">
    <property type="entry name" value="P-loop containing nucleoside triphosphate hydrolases"/>
    <property type="match status" value="1"/>
</dbReference>
<evidence type="ECO:0000313" key="9">
    <source>
        <dbReference type="EMBL" id="TYZ24089.1"/>
    </source>
</evidence>
<keyword evidence="2" id="KW-0533">Nickel</keyword>
<dbReference type="PIRSF" id="PIRSF005624">
    <property type="entry name" value="Ni-bind_GTPase"/>
    <property type="match status" value="1"/>
</dbReference>
<dbReference type="EMBL" id="VTOY01000002">
    <property type="protein sequence ID" value="TYZ24089.1"/>
    <property type="molecule type" value="Genomic_DNA"/>
</dbReference>
<dbReference type="RefSeq" id="WP_149171001.1">
    <property type="nucleotide sequence ID" value="NZ_VTOY01000002.1"/>
</dbReference>
<name>A0A5D6WAS7_9FIRM</name>
<dbReference type="Gene3D" id="3.40.50.300">
    <property type="entry name" value="P-loop containing nucleotide triphosphate hydrolases"/>
    <property type="match status" value="1"/>
</dbReference>
<dbReference type="OrthoDB" id="9802035at2"/>
<dbReference type="InterPro" id="IPR003495">
    <property type="entry name" value="CobW/HypB/UreG_nucleotide-bd"/>
</dbReference>
<dbReference type="GO" id="GO:0005525">
    <property type="term" value="F:GTP binding"/>
    <property type="evidence" value="ECO:0007669"/>
    <property type="project" value="UniProtKB-KW"/>
</dbReference>
<accession>A0A5D6WAS7</accession>
<dbReference type="NCBIfam" id="TIGR00073">
    <property type="entry name" value="hypB"/>
    <property type="match status" value="1"/>
</dbReference>
<protein>
    <submittedName>
        <fullName evidence="9">Hydrogenase nickel incorporation protein HypB</fullName>
    </submittedName>
</protein>
<evidence type="ECO:0000259" key="8">
    <source>
        <dbReference type="Pfam" id="PF02492"/>
    </source>
</evidence>
<gene>
    <name evidence="9" type="primary">hypB</name>
    <name evidence="9" type="ORF">FZ040_05055</name>
</gene>
<dbReference type="Pfam" id="PF02492">
    <property type="entry name" value="cobW"/>
    <property type="match status" value="1"/>
</dbReference>
<evidence type="ECO:0000256" key="3">
    <source>
        <dbReference type="ARBA" id="ARBA00022723"/>
    </source>
</evidence>
<reference evidence="9 10" key="1">
    <citation type="submission" date="2019-08" db="EMBL/GenBank/DDBJ databases">
        <title>Selenomonas sp. mPRGC5 and Selenomonas sp. mPRGC8 isolated from ruminal fluid of dairy goat (Capra hircus).</title>
        <authorList>
            <person name="Poothong S."/>
            <person name="Nuengjamnong C."/>
            <person name="Tanasupawat S."/>
        </authorList>
    </citation>
    <scope>NUCLEOTIDE SEQUENCE [LARGE SCALE GENOMIC DNA]</scope>
    <source>
        <strain evidence="10">mPRGC5</strain>
    </source>
</reference>
<keyword evidence="10" id="KW-1185">Reference proteome</keyword>
<evidence type="ECO:0000256" key="4">
    <source>
        <dbReference type="ARBA" id="ARBA00022741"/>
    </source>
</evidence>
<evidence type="ECO:0000256" key="2">
    <source>
        <dbReference type="ARBA" id="ARBA00022596"/>
    </source>
</evidence>
<keyword evidence="5" id="KW-0378">Hydrolase</keyword>
<dbReference type="GO" id="GO:0051604">
    <property type="term" value="P:protein maturation"/>
    <property type="evidence" value="ECO:0007669"/>
    <property type="project" value="InterPro"/>
</dbReference>
<proteinExistence type="inferred from homology"/>
<dbReference type="GO" id="GO:0016151">
    <property type="term" value="F:nickel cation binding"/>
    <property type="evidence" value="ECO:0007669"/>
    <property type="project" value="InterPro"/>
</dbReference>
<evidence type="ECO:0000256" key="5">
    <source>
        <dbReference type="ARBA" id="ARBA00022801"/>
    </source>
</evidence>